<reference evidence="1" key="2">
    <citation type="submission" date="2024-07" db="EMBL/GenBank/DDBJ databases">
        <authorList>
            <person name="Foxall R."/>
        </authorList>
    </citation>
    <scope>NUCLEOTIDE SEQUENCE</scope>
</reference>
<evidence type="ECO:0000313" key="1">
    <source>
        <dbReference type="EMBL" id="XDJ03466.1"/>
    </source>
</evidence>
<gene>
    <name evidence="1" type="ORF">H905_00048</name>
</gene>
<name>A0AB39C9Y4_9VIRU</name>
<dbReference type="EMBL" id="PP986400">
    <property type="protein sequence ID" value="XDJ03466.1"/>
    <property type="molecule type" value="Genomic_DNA"/>
</dbReference>
<proteinExistence type="predicted"/>
<protein>
    <submittedName>
        <fullName evidence="1">Uncharacterized protein</fullName>
    </submittedName>
</protein>
<sequence length="152" mass="16927">MRISHKRKIQAKIAGIIPRLKIRNEYWDKSIYNLSNMKPGEKVVLFCSTTRMGKTSPLPLPSVDDVMNAINKPTQEKLFTITEPTTLTKATNTTSLSSSLEQLGKVILRVTGIEVMVERICKAFSGNRDGSQNKECKSTSGHITEKCDVKQG</sequence>
<accession>A0AB39C9Y4</accession>
<reference evidence="1" key="1">
    <citation type="journal article" date="2024" name="Genome Announc.">
        <title>Genome sequence of H905.</title>
        <authorList>
            <person name="Whistler C."/>
            <person name="Calawa J."/>
        </authorList>
    </citation>
    <scope>NUCLEOTIDE SEQUENCE</scope>
</reference>
<organism evidence="1">
    <name type="scientific">Aliivibrio phage vB_Alvi_H905</name>
    <dbReference type="NCBI Taxonomy" id="3234039"/>
    <lineage>
        <taxon>Viruses</taxon>
    </lineage>
</organism>